<evidence type="ECO:0000256" key="1">
    <source>
        <dbReference type="SAM" id="MobiDB-lite"/>
    </source>
</evidence>
<dbReference type="VEuPathDB" id="FungiDB:HCDG_02222"/>
<dbReference type="InterPro" id="IPR018450">
    <property type="entry name" value="Romo1/Mgr2"/>
</dbReference>
<dbReference type="EMBL" id="GG692420">
    <property type="protein sequence ID" value="EER44192.1"/>
    <property type="molecule type" value="Genomic_DNA"/>
</dbReference>
<accession>C6H721</accession>
<dbReference type="AlphaFoldDB" id="C6H721"/>
<evidence type="ECO:0000313" key="3">
    <source>
        <dbReference type="EMBL" id="EER44192.1"/>
    </source>
</evidence>
<sequence length="125" mass="13714">MGLGGNSIHNSIHNSSKQRRRWGQEMDNSIVTKEARKKLSQHRVQGSWNAMLAIKMGAMMGGSVGLIMGFIMGTVAIFQYGAGPNGVMRTLGKYMVDFLCRLEALSEQKDTPTPTKCGPELEELP</sequence>
<gene>
    <name evidence="3" type="ORF">HCDG_02222</name>
</gene>
<proteinExistence type="predicted"/>
<dbReference type="eggNOG" id="KOG4096">
    <property type="taxonomic scope" value="Eukaryota"/>
</dbReference>
<evidence type="ECO:0000313" key="4">
    <source>
        <dbReference type="Proteomes" id="UP000002624"/>
    </source>
</evidence>
<dbReference type="Pfam" id="PF10247">
    <property type="entry name" value="Romo1"/>
    <property type="match status" value="1"/>
</dbReference>
<dbReference type="OrthoDB" id="5409308at2759"/>
<reference evidence="4" key="1">
    <citation type="submission" date="2009-05" db="EMBL/GenBank/DDBJ databases">
        <title>The genome sequence of Ajellomyces capsulatus strain H143.</title>
        <authorList>
            <person name="Champion M."/>
            <person name="Cuomo C.A."/>
            <person name="Ma L.-J."/>
            <person name="Henn M.R."/>
            <person name="Sil A."/>
            <person name="Goldman B."/>
            <person name="Young S.K."/>
            <person name="Kodira C.D."/>
            <person name="Zeng Q."/>
            <person name="Koehrsen M."/>
            <person name="Alvarado L."/>
            <person name="Berlin A.M."/>
            <person name="Borenstein D."/>
            <person name="Chen Z."/>
            <person name="Engels R."/>
            <person name="Freedman E."/>
            <person name="Gellesch M."/>
            <person name="Goldberg J."/>
            <person name="Griggs A."/>
            <person name="Gujja S."/>
            <person name="Heiman D.I."/>
            <person name="Hepburn T.A."/>
            <person name="Howarth C."/>
            <person name="Jen D."/>
            <person name="Larson L."/>
            <person name="Lewis B."/>
            <person name="Mehta T."/>
            <person name="Park D."/>
            <person name="Pearson M."/>
            <person name="Roberts A."/>
            <person name="Saif S."/>
            <person name="Shea T.D."/>
            <person name="Shenoy N."/>
            <person name="Sisk P."/>
            <person name="Stolte C."/>
            <person name="Sykes S."/>
            <person name="Walk T."/>
            <person name="White J."/>
            <person name="Yandava C."/>
            <person name="Klein B."/>
            <person name="McEwen J.G."/>
            <person name="Puccia R."/>
            <person name="Goldman G.H."/>
            <person name="Felipe M.S."/>
            <person name="Nino-Vega G."/>
            <person name="San-Blas G."/>
            <person name="Taylor J.W."/>
            <person name="Mendoza L."/>
            <person name="Galagan J.E."/>
            <person name="Nusbaum C."/>
            <person name="Birren B.W."/>
        </authorList>
    </citation>
    <scope>NUCLEOTIDE SEQUENCE [LARGE SCALE GENOMIC DNA]</scope>
    <source>
        <strain evidence="4">H143</strain>
    </source>
</reference>
<keyword evidence="2" id="KW-0812">Transmembrane</keyword>
<dbReference type="SMART" id="SM01378">
    <property type="entry name" value="Romo1"/>
    <property type="match status" value="1"/>
</dbReference>
<keyword evidence="2" id="KW-1133">Transmembrane helix</keyword>
<evidence type="ECO:0000256" key="2">
    <source>
        <dbReference type="SAM" id="Phobius"/>
    </source>
</evidence>
<feature type="region of interest" description="Disordered" evidence="1">
    <location>
        <begin position="1"/>
        <end position="23"/>
    </location>
</feature>
<dbReference type="Proteomes" id="UP000002624">
    <property type="component" value="Unassembled WGS sequence"/>
</dbReference>
<dbReference type="STRING" id="544712.C6H721"/>
<protein>
    <submittedName>
        <fullName evidence="3">Mitochondrial genome maintenance protein Mgr2</fullName>
    </submittedName>
</protein>
<dbReference type="OMA" id="RRWGQEM"/>
<feature type="transmembrane region" description="Helical" evidence="2">
    <location>
        <begin position="58"/>
        <end position="82"/>
    </location>
</feature>
<keyword evidence="2" id="KW-0472">Membrane</keyword>
<dbReference type="HOGENOM" id="CLU_130484_0_0_1"/>
<organism evidence="3 4">
    <name type="scientific">Ajellomyces capsulatus (strain H143)</name>
    <name type="common">Darling's disease fungus</name>
    <name type="synonym">Histoplasma capsulatum</name>
    <dbReference type="NCBI Taxonomy" id="544712"/>
    <lineage>
        <taxon>Eukaryota</taxon>
        <taxon>Fungi</taxon>
        <taxon>Dikarya</taxon>
        <taxon>Ascomycota</taxon>
        <taxon>Pezizomycotina</taxon>
        <taxon>Eurotiomycetes</taxon>
        <taxon>Eurotiomycetidae</taxon>
        <taxon>Onygenales</taxon>
        <taxon>Ajellomycetaceae</taxon>
        <taxon>Histoplasma</taxon>
    </lineage>
</organism>
<name>C6H721_AJECH</name>
<feature type="compositionally biased region" description="Low complexity" evidence="1">
    <location>
        <begin position="1"/>
        <end position="15"/>
    </location>
</feature>